<name>A0ABN8Y4F2_RANTA</name>
<sequence>MVAPVGTPEASCPPPPRSLSMALPAPEAQSLSHGDELRLTLPLSCLWERSDCLRSQLLQLWCRGHLNFLERPQGLAIRVPSLGLPQNSWAFVRIRPLCSVSQFTSTSSSQVAPWRPKYSPESDANGSALDR</sequence>
<evidence type="ECO:0000313" key="3">
    <source>
        <dbReference type="Proteomes" id="UP001176941"/>
    </source>
</evidence>
<evidence type="ECO:0000313" key="2">
    <source>
        <dbReference type="EMBL" id="CAI9155457.1"/>
    </source>
</evidence>
<organism evidence="2 3">
    <name type="scientific">Rangifer tarandus platyrhynchus</name>
    <name type="common">Svalbard reindeer</name>
    <dbReference type="NCBI Taxonomy" id="3082113"/>
    <lineage>
        <taxon>Eukaryota</taxon>
        <taxon>Metazoa</taxon>
        <taxon>Chordata</taxon>
        <taxon>Craniata</taxon>
        <taxon>Vertebrata</taxon>
        <taxon>Euteleostomi</taxon>
        <taxon>Mammalia</taxon>
        <taxon>Eutheria</taxon>
        <taxon>Laurasiatheria</taxon>
        <taxon>Artiodactyla</taxon>
        <taxon>Ruminantia</taxon>
        <taxon>Pecora</taxon>
        <taxon>Cervidae</taxon>
        <taxon>Odocoileinae</taxon>
        <taxon>Rangifer</taxon>
    </lineage>
</organism>
<feature type="region of interest" description="Disordered" evidence="1">
    <location>
        <begin position="106"/>
        <end position="131"/>
    </location>
</feature>
<gene>
    <name evidence="2" type="ORF">MRATA1EN1_LOCUS4419</name>
</gene>
<evidence type="ECO:0000256" key="1">
    <source>
        <dbReference type="SAM" id="MobiDB-lite"/>
    </source>
</evidence>
<dbReference type="EMBL" id="OX459948">
    <property type="protein sequence ID" value="CAI9155457.1"/>
    <property type="molecule type" value="Genomic_DNA"/>
</dbReference>
<reference evidence="2" key="1">
    <citation type="submission" date="2023-04" db="EMBL/GenBank/DDBJ databases">
        <authorList>
            <consortium name="ELIXIR-Norway"/>
        </authorList>
    </citation>
    <scope>NUCLEOTIDE SEQUENCE [LARGE SCALE GENOMIC DNA]</scope>
</reference>
<dbReference type="Proteomes" id="UP001176941">
    <property type="component" value="Chromosome 12"/>
</dbReference>
<keyword evidence="3" id="KW-1185">Reference proteome</keyword>
<accession>A0ABN8Y4F2</accession>
<proteinExistence type="predicted"/>
<protein>
    <submittedName>
        <fullName evidence="2">Uncharacterized protein</fullName>
    </submittedName>
</protein>